<dbReference type="EMBL" id="JAUEPP010000002">
    <property type="protein sequence ID" value="KAK3350605.1"/>
    <property type="molecule type" value="Genomic_DNA"/>
</dbReference>
<dbReference type="RefSeq" id="XP_062683900.1">
    <property type="nucleotide sequence ID" value="XM_062828689.1"/>
</dbReference>
<dbReference type="Proteomes" id="UP001278500">
    <property type="component" value="Unassembled WGS sequence"/>
</dbReference>
<dbReference type="GeneID" id="87865843"/>
<proteinExistence type="predicted"/>
<evidence type="ECO:0000313" key="3">
    <source>
        <dbReference type="Proteomes" id="UP001278500"/>
    </source>
</evidence>
<evidence type="ECO:0000313" key="2">
    <source>
        <dbReference type="EMBL" id="KAK3350605.1"/>
    </source>
</evidence>
<organism evidence="2 3">
    <name type="scientific">Neurospora tetraspora</name>
    <dbReference type="NCBI Taxonomy" id="94610"/>
    <lineage>
        <taxon>Eukaryota</taxon>
        <taxon>Fungi</taxon>
        <taxon>Dikarya</taxon>
        <taxon>Ascomycota</taxon>
        <taxon>Pezizomycotina</taxon>
        <taxon>Sordariomycetes</taxon>
        <taxon>Sordariomycetidae</taxon>
        <taxon>Sordariales</taxon>
        <taxon>Sordariaceae</taxon>
        <taxon>Neurospora</taxon>
    </lineage>
</organism>
<keyword evidence="3" id="KW-1185">Reference proteome</keyword>
<reference evidence="2" key="2">
    <citation type="submission" date="2023-06" db="EMBL/GenBank/DDBJ databases">
        <authorList>
            <consortium name="Lawrence Berkeley National Laboratory"/>
            <person name="Haridas S."/>
            <person name="Hensen N."/>
            <person name="Bonometti L."/>
            <person name="Westerberg I."/>
            <person name="Brannstrom I.O."/>
            <person name="Guillou S."/>
            <person name="Cros-Aarteil S."/>
            <person name="Calhoun S."/>
            <person name="Kuo A."/>
            <person name="Mondo S."/>
            <person name="Pangilinan J."/>
            <person name="Riley R."/>
            <person name="Labutti K."/>
            <person name="Andreopoulos B."/>
            <person name="Lipzen A."/>
            <person name="Chen C."/>
            <person name="Yanf M."/>
            <person name="Daum C."/>
            <person name="Ng V."/>
            <person name="Clum A."/>
            <person name="Steindorff A."/>
            <person name="Ohm R."/>
            <person name="Martin F."/>
            <person name="Silar P."/>
            <person name="Natvig D."/>
            <person name="Lalanne C."/>
            <person name="Gautier V."/>
            <person name="Ament-Velasquez S.L."/>
            <person name="Kruys A."/>
            <person name="Hutchinson M.I."/>
            <person name="Powell A.J."/>
            <person name="Barry K."/>
            <person name="Miller A.N."/>
            <person name="Grigoriev I.V."/>
            <person name="Debuchy R."/>
            <person name="Gladieux P."/>
            <person name="Thoren M.H."/>
            <person name="Johannesson H."/>
        </authorList>
    </citation>
    <scope>NUCLEOTIDE SEQUENCE</scope>
    <source>
        <strain evidence="2">CBS 560.94</strain>
    </source>
</reference>
<name>A0AAE0MV35_9PEZI</name>
<dbReference type="AlphaFoldDB" id="A0AAE0MV35"/>
<accession>A0AAE0MV35</accession>
<protein>
    <submittedName>
        <fullName evidence="2">Uncharacterized protein</fullName>
    </submittedName>
</protein>
<reference evidence="2" key="1">
    <citation type="journal article" date="2023" name="Mol. Phylogenet. Evol.">
        <title>Genome-scale phylogeny and comparative genomics of the fungal order Sordariales.</title>
        <authorList>
            <person name="Hensen N."/>
            <person name="Bonometti L."/>
            <person name="Westerberg I."/>
            <person name="Brannstrom I.O."/>
            <person name="Guillou S."/>
            <person name="Cros-Aarteil S."/>
            <person name="Calhoun S."/>
            <person name="Haridas S."/>
            <person name="Kuo A."/>
            <person name="Mondo S."/>
            <person name="Pangilinan J."/>
            <person name="Riley R."/>
            <person name="LaButti K."/>
            <person name="Andreopoulos B."/>
            <person name="Lipzen A."/>
            <person name="Chen C."/>
            <person name="Yan M."/>
            <person name="Daum C."/>
            <person name="Ng V."/>
            <person name="Clum A."/>
            <person name="Steindorff A."/>
            <person name="Ohm R.A."/>
            <person name="Martin F."/>
            <person name="Silar P."/>
            <person name="Natvig D.O."/>
            <person name="Lalanne C."/>
            <person name="Gautier V."/>
            <person name="Ament-Velasquez S.L."/>
            <person name="Kruys A."/>
            <person name="Hutchinson M.I."/>
            <person name="Powell A.J."/>
            <person name="Barry K."/>
            <person name="Miller A.N."/>
            <person name="Grigoriev I.V."/>
            <person name="Debuchy R."/>
            <person name="Gladieux P."/>
            <person name="Hiltunen Thoren M."/>
            <person name="Johannesson H."/>
        </authorList>
    </citation>
    <scope>NUCLEOTIDE SEQUENCE</scope>
    <source>
        <strain evidence="2">CBS 560.94</strain>
    </source>
</reference>
<feature type="region of interest" description="Disordered" evidence="1">
    <location>
        <begin position="1"/>
        <end position="52"/>
    </location>
</feature>
<gene>
    <name evidence="2" type="ORF">B0H65DRAFT_517996</name>
</gene>
<sequence length="350" mass="38739">MTSHGHHSRSTTSLHGDGHGERHHRSSGRESKGSKSGSKRGTTAPNSQIPPEPVSFLFAVNEFTFSFDDNSPTPRDQWNNILPPVTGNSYHSAPQVPVFRYTDGNITLAADYSWWRSEAGQPGGIYRHVSGHYMGHAMDYMVHSIVSCSESPCLPFLVSEGDASLSNSCMHLTGCHCHELPGDNELIHWRLLHFDHKDGVSQANAGYYGHSYVAGRKPSWMPALVPKVFENPKGSQVPSRGLSGDVSIVIGLMAFHSPPGNPNRVFEDQLWWQNTWLGPRSRPAYYTSPGVNQTQGGDPSPRGFLIHVCFDIDPATTPPDDIPMERMRHSDNLSRFAAEEAWVWDTVSSH</sequence>
<evidence type="ECO:0000256" key="1">
    <source>
        <dbReference type="SAM" id="MobiDB-lite"/>
    </source>
</evidence>
<comment type="caution">
    <text evidence="2">The sequence shown here is derived from an EMBL/GenBank/DDBJ whole genome shotgun (WGS) entry which is preliminary data.</text>
</comment>